<feature type="signal peptide" evidence="2">
    <location>
        <begin position="1"/>
        <end position="35"/>
    </location>
</feature>
<feature type="compositionally biased region" description="Low complexity" evidence="1">
    <location>
        <begin position="179"/>
        <end position="196"/>
    </location>
</feature>
<feature type="compositionally biased region" description="Pro residues" evidence="1">
    <location>
        <begin position="197"/>
        <end position="207"/>
    </location>
</feature>
<sequence>MKLAPLRPFLHPRLLAALPALMLAAGLQASPASEAAPLAAVAAPLDIKFSQFFRQPIGDRGLVLSDALRAADGREVRLVGYMVAQEQPQPGRFWLTPRPVRMSEHADGEADDLPPATVTVRLDPSQQDRLIPHQDGLLVLTGRLRVGRVEDETGRVSWVRLELSPDALAAQPGAPAAAHGHAYAAPTPAPATGIAPTPAPAALPPTH</sequence>
<protein>
    <submittedName>
        <fullName evidence="3">Uncharacterized protein</fullName>
    </submittedName>
</protein>
<dbReference type="Proteomes" id="UP000574369">
    <property type="component" value="Unassembled WGS sequence"/>
</dbReference>
<accession>A0ABR6GYQ6</accession>
<dbReference type="RefSeq" id="WP_088454425.1">
    <property type="nucleotide sequence ID" value="NZ_JACHXO010000011.1"/>
</dbReference>
<name>A0ABR6GYQ6_9BURK</name>
<reference evidence="3 4" key="1">
    <citation type="submission" date="2020-08" db="EMBL/GenBank/DDBJ databases">
        <title>Genomic Encyclopedia of Type Strains, Phase III (KMG-III): the genomes of soil and plant-associated and newly described type strains.</title>
        <authorList>
            <person name="Whitman W."/>
        </authorList>
    </citation>
    <scope>NUCLEOTIDE SEQUENCE [LARGE SCALE GENOMIC DNA]</scope>
    <source>
        <strain evidence="3 4">CECT 7247</strain>
    </source>
</reference>
<comment type="caution">
    <text evidence="3">The sequence shown here is derived from an EMBL/GenBank/DDBJ whole genome shotgun (WGS) entry which is preliminary data.</text>
</comment>
<organism evidence="3 4">
    <name type="scientific">Roseateles terrae</name>
    <dbReference type="NCBI Taxonomy" id="431060"/>
    <lineage>
        <taxon>Bacteria</taxon>
        <taxon>Pseudomonadati</taxon>
        <taxon>Pseudomonadota</taxon>
        <taxon>Betaproteobacteria</taxon>
        <taxon>Burkholderiales</taxon>
        <taxon>Sphaerotilaceae</taxon>
        <taxon>Roseateles</taxon>
    </lineage>
</organism>
<proteinExistence type="predicted"/>
<evidence type="ECO:0000313" key="4">
    <source>
        <dbReference type="Proteomes" id="UP000574369"/>
    </source>
</evidence>
<evidence type="ECO:0000256" key="1">
    <source>
        <dbReference type="SAM" id="MobiDB-lite"/>
    </source>
</evidence>
<dbReference type="EMBL" id="JACHXO010000011">
    <property type="protein sequence ID" value="MBB3197252.1"/>
    <property type="molecule type" value="Genomic_DNA"/>
</dbReference>
<evidence type="ECO:0000313" key="3">
    <source>
        <dbReference type="EMBL" id="MBB3197252.1"/>
    </source>
</evidence>
<feature type="region of interest" description="Disordered" evidence="1">
    <location>
        <begin position="179"/>
        <end position="207"/>
    </location>
</feature>
<gene>
    <name evidence="3" type="ORF">FHS28_004679</name>
</gene>
<keyword evidence="4" id="KW-1185">Reference proteome</keyword>
<evidence type="ECO:0000256" key="2">
    <source>
        <dbReference type="SAM" id="SignalP"/>
    </source>
</evidence>
<feature type="chain" id="PRO_5046266092" evidence="2">
    <location>
        <begin position="36"/>
        <end position="207"/>
    </location>
</feature>
<keyword evidence="2" id="KW-0732">Signal</keyword>